<dbReference type="GO" id="GO:0020037">
    <property type="term" value="F:heme binding"/>
    <property type="evidence" value="ECO:0007669"/>
    <property type="project" value="InterPro"/>
</dbReference>
<gene>
    <name evidence="6" type="ORF">SNE40_022324</name>
</gene>
<dbReference type="AlphaFoldDB" id="A0AAN8G588"/>
<keyword evidence="5" id="KW-0503">Monooxygenase</keyword>
<evidence type="ECO:0008006" key="8">
    <source>
        <dbReference type="Google" id="ProtNLM"/>
    </source>
</evidence>
<evidence type="ECO:0000313" key="6">
    <source>
        <dbReference type="EMBL" id="KAK6165388.1"/>
    </source>
</evidence>
<comment type="caution">
    <text evidence="6">The sequence shown here is derived from an EMBL/GenBank/DDBJ whole genome shotgun (WGS) entry which is preliminary data.</text>
</comment>
<dbReference type="SUPFAM" id="SSF48264">
    <property type="entry name" value="Cytochrome P450"/>
    <property type="match status" value="1"/>
</dbReference>
<keyword evidence="4 5" id="KW-0349">Heme</keyword>
<dbReference type="PANTHER" id="PTHR24300:SF397">
    <property type="entry name" value="CYTOCHROME P450 2U1"/>
    <property type="match status" value="1"/>
</dbReference>
<evidence type="ECO:0000256" key="1">
    <source>
        <dbReference type="ARBA" id="ARBA00010617"/>
    </source>
</evidence>
<dbReference type="InterPro" id="IPR001128">
    <property type="entry name" value="Cyt_P450"/>
</dbReference>
<dbReference type="EMBL" id="JAZGQO010000021">
    <property type="protein sequence ID" value="KAK6165388.1"/>
    <property type="molecule type" value="Genomic_DNA"/>
</dbReference>
<feature type="binding site" description="axial binding residue" evidence="4">
    <location>
        <position position="73"/>
    </location>
    <ligand>
        <name>heme</name>
        <dbReference type="ChEBI" id="CHEBI:30413"/>
    </ligand>
    <ligandPart>
        <name>Fe</name>
        <dbReference type="ChEBI" id="CHEBI:18248"/>
    </ligandPart>
</feature>
<reference evidence="6 7" key="1">
    <citation type="submission" date="2024-01" db="EMBL/GenBank/DDBJ databases">
        <title>The genome of the rayed Mediterranean limpet Patella caerulea (Linnaeus, 1758).</title>
        <authorList>
            <person name="Anh-Thu Weber A."/>
            <person name="Halstead-Nussloch G."/>
        </authorList>
    </citation>
    <scope>NUCLEOTIDE SEQUENCE [LARGE SCALE GENOMIC DNA]</scope>
    <source>
        <strain evidence="6">AATW-2023a</strain>
        <tissue evidence="6">Whole specimen</tissue>
    </source>
</reference>
<dbReference type="GO" id="GO:0005506">
    <property type="term" value="F:iron ion binding"/>
    <property type="evidence" value="ECO:0007669"/>
    <property type="project" value="InterPro"/>
</dbReference>
<dbReference type="InterPro" id="IPR017972">
    <property type="entry name" value="Cyt_P450_CS"/>
</dbReference>
<keyword evidence="7" id="KW-1185">Reference proteome</keyword>
<dbReference type="Proteomes" id="UP001347796">
    <property type="component" value="Unassembled WGS sequence"/>
</dbReference>
<keyword evidence="3 4" id="KW-0408">Iron</keyword>
<dbReference type="InterPro" id="IPR002401">
    <property type="entry name" value="Cyt_P450_E_grp-I"/>
</dbReference>
<keyword evidence="5" id="KW-0560">Oxidoreductase</keyword>
<dbReference type="InterPro" id="IPR050182">
    <property type="entry name" value="Cytochrome_P450_fam2"/>
</dbReference>
<comment type="cofactor">
    <cofactor evidence="4">
        <name>heme</name>
        <dbReference type="ChEBI" id="CHEBI:30413"/>
    </cofactor>
</comment>
<dbReference type="PROSITE" id="PS00086">
    <property type="entry name" value="CYTOCHROME_P450"/>
    <property type="match status" value="1"/>
</dbReference>
<evidence type="ECO:0000313" key="7">
    <source>
        <dbReference type="Proteomes" id="UP001347796"/>
    </source>
</evidence>
<comment type="similarity">
    <text evidence="1 5">Belongs to the cytochrome P450 family.</text>
</comment>
<dbReference type="GO" id="GO:0016712">
    <property type="term" value="F:oxidoreductase activity, acting on paired donors, with incorporation or reduction of molecular oxygen, reduced flavin or flavoprotein as one donor, and incorporation of one atom of oxygen"/>
    <property type="evidence" value="ECO:0007669"/>
    <property type="project" value="TreeGrafter"/>
</dbReference>
<dbReference type="GO" id="GO:0006082">
    <property type="term" value="P:organic acid metabolic process"/>
    <property type="evidence" value="ECO:0007669"/>
    <property type="project" value="TreeGrafter"/>
</dbReference>
<protein>
    <recommendedName>
        <fullName evidence="8">Cytochrome P450</fullName>
    </recommendedName>
</protein>
<sequence>MAVPHTTTKDTIVKGYLIPEGSLVYANLYACHHDSRYWKEPLKFKPERFLDSSGKVSKPPPAFMPFSTGPRICAGETLARMELFLFFTNILQRFTVSTHSTEKPSTDGICTVVMSTPDFSLIGTRR</sequence>
<dbReference type="GO" id="GO:0006805">
    <property type="term" value="P:xenobiotic metabolic process"/>
    <property type="evidence" value="ECO:0007669"/>
    <property type="project" value="TreeGrafter"/>
</dbReference>
<accession>A0AAN8G588</accession>
<organism evidence="6 7">
    <name type="scientific">Patella caerulea</name>
    <name type="common">Rayed Mediterranean limpet</name>
    <dbReference type="NCBI Taxonomy" id="87958"/>
    <lineage>
        <taxon>Eukaryota</taxon>
        <taxon>Metazoa</taxon>
        <taxon>Spiralia</taxon>
        <taxon>Lophotrochozoa</taxon>
        <taxon>Mollusca</taxon>
        <taxon>Gastropoda</taxon>
        <taxon>Patellogastropoda</taxon>
        <taxon>Patelloidea</taxon>
        <taxon>Patellidae</taxon>
        <taxon>Patella</taxon>
    </lineage>
</organism>
<evidence type="ECO:0000256" key="4">
    <source>
        <dbReference type="PIRSR" id="PIRSR602401-1"/>
    </source>
</evidence>
<evidence type="ECO:0000256" key="5">
    <source>
        <dbReference type="RuleBase" id="RU000461"/>
    </source>
</evidence>
<dbReference type="Gene3D" id="1.10.630.10">
    <property type="entry name" value="Cytochrome P450"/>
    <property type="match status" value="1"/>
</dbReference>
<name>A0AAN8G588_PATCE</name>
<dbReference type="PANTHER" id="PTHR24300">
    <property type="entry name" value="CYTOCHROME P450 508A4-RELATED"/>
    <property type="match status" value="1"/>
</dbReference>
<dbReference type="InterPro" id="IPR036396">
    <property type="entry name" value="Cyt_P450_sf"/>
</dbReference>
<dbReference type="GO" id="GO:0005737">
    <property type="term" value="C:cytoplasm"/>
    <property type="evidence" value="ECO:0007669"/>
    <property type="project" value="TreeGrafter"/>
</dbReference>
<keyword evidence="2 4" id="KW-0479">Metal-binding</keyword>
<dbReference type="GO" id="GO:0008395">
    <property type="term" value="F:steroid hydroxylase activity"/>
    <property type="evidence" value="ECO:0007669"/>
    <property type="project" value="TreeGrafter"/>
</dbReference>
<evidence type="ECO:0000256" key="2">
    <source>
        <dbReference type="ARBA" id="ARBA00022723"/>
    </source>
</evidence>
<proteinExistence type="inferred from homology"/>
<evidence type="ECO:0000256" key="3">
    <source>
        <dbReference type="ARBA" id="ARBA00023004"/>
    </source>
</evidence>
<dbReference type="Pfam" id="PF00067">
    <property type="entry name" value="p450"/>
    <property type="match status" value="1"/>
</dbReference>
<dbReference type="PRINTS" id="PR00463">
    <property type="entry name" value="EP450I"/>
</dbReference>